<organism evidence="2 3">
    <name type="scientific">Eumeta variegata</name>
    <name type="common">Bagworm moth</name>
    <name type="synonym">Eumeta japonica</name>
    <dbReference type="NCBI Taxonomy" id="151549"/>
    <lineage>
        <taxon>Eukaryota</taxon>
        <taxon>Metazoa</taxon>
        <taxon>Ecdysozoa</taxon>
        <taxon>Arthropoda</taxon>
        <taxon>Hexapoda</taxon>
        <taxon>Insecta</taxon>
        <taxon>Pterygota</taxon>
        <taxon>Neoptera</taxon>
        <taxon>Endopterygota</taxon>
        <taxon>Lepidoptera</taxon>
        <taxon>Glossata</taxon>
        <taxon>Ditrysia</taxon>
        <taxon>Tineoidea</taxon>
        <taxon>Psychidae</taxon>
        <taxon>Oiketicinae</taxon>
        <taxon>Eumeta</taxon>
    </lineage>
</organism>
<dbReference type="EMBL" id="BGZK01004763">
    <property type="protein sequence ID" value="GBP10771.1"/>
    <property type="molecule type" value="Genomic_DNA"/>
</dbReference>
<accession>A0A4C1TBT5</accession>
<evidence type="ECO:0000259" key="1">
    <source>
        <dbReference type="PROSITE" id="PS50879"/>
    </source>
</evidence>
<dbReference type="OrthoDB" id="8063979at2759"/>
<dbReference type="AlphaFoldDB" id="A0A4C1TBT5"/>
<dbReference type="PROSITE" id="PS50879">
    <property type="entry name" value="RNASE_H_1"/>
    <property type="match status" value="1"/>
</dbReference>
<name>A0A4C1TBT5_EUMVA</name>
<dbReference type="InterPro" id="IPR036397">
    <property type="entry name" value="RNaseH_sf"/>
</dbReference>
<dbReference type="Proteomes" id="UP000299102">
    <property type="component" value="Unassembled WGS sequence"/>
</dbReference>
<evidence type="ECO:0000313" key="3">
    <source>
        <dbReference type="Proteomes" id="UP000299102"/>
    </source>
</evidence>
<dbReference type="InterPro" id="IPR002156">
    <property type="entry name" value="RNaseH_domain"/>
</dbReference>
<evidence type="ECO:0000313" key="2">
    <source>
        <dbReference type="EMBL" id="GBP10771.1"/>
    </source>
</evidence>
<dbReference type="GO" id="GO:0003676">
    <property type="term" value="F:nucleic acid binding"/>
    <property type="evidence" value="ECO:0007669"/>
    <property type="project" value="InterPro"/>
</dbReference>
<gene>
    <name evidence="2" type="ORF">EVAR_74178_1</name>
</gene>
<protein>
    <recommendedName>
        <fullName evidence="1">RNase H type-1 domain-containing protein</fullName>
    </recommendedName>
</protein>
<dbReference type="GO" id="GO:0004523">
    <property type="term" value="F:RNA-DNA hybrid ribonuclease activity"/>
    <property type="evidence" value="ECO:0007669"/>
    <property type="project" value="InterPro"/>
</dbReference>
<dbReference type="Pfam" id="PF00075">
    <property type="entry name" value="RNase_H"/>
    <property type="match status" value="1"/>
</dbReference>
<dbReference type="SUPFAM" id="SSF53098">
    <property type="entry name" value="Ribonuclease H-like"/>
    <property type="match status" value="1"/>
</dbReference>
<feature type="domain" description="RNase H type-1" evidence="1">
    <location>
        <begin position="1"/>
        <end position="121"/>
    </location>
</feature>
<sequence length="176" mass="19939">MDPGWERGEGGVYIEDLNVRMCFKLPDGCSILQAEISAIRRAAKWLMFYRIFDFNILIITDSQAATKSLTGMYTISGFVQEFRSSLNEMARHTNVTLKWVRGHGSDRGNNTAYELARRGRPLRRRTLRPSADCPLHAGGVLGFHFGTGTEEMGTGAHVFYLEEFMVSSKLRKGNYY</sequence>
<reference evidence="2 3" key="1">
    <citation type="journal article" date="2019" name="Commun. Biol.">
        <title>The bagworm genome reveals a unique fibroin gene that provides high tensile strength.</title>
        <authorList>
            <person name="Kono N."/>
            <person name="Nakamura H."/>
            <person name="Ohtoshi R."/>
            <person name="Tomita M."/>
            <person name="Numata K."/>
            <person name="Arakawa K."/>
        </authorList>
    </citation>
    <scope>NUCLEOTIDE SEQUENCE [LARGE SCALE GENOMIC DNA]</scope>
</reference>
<proteinExistence type="predicted"/>
<keyword evidence="3" id="KW-1185">Reference proteome</keyword>
<dbReference type="Gene3D" id="3.30.420.10">
    <property type="entry name" value="Ribonuclease H-like superfamily/Ribonuclease H"/>
    <property type="match status" value="1"/>
</dbReference>
<comment type="caution">
    <text evidence="2">The sequence shown here is derived from an EMBL/GenBank/DDBJ whole genome shotgun (WGS) entry which is preliminary data.</text>
</comment>
<dbReference type="InterPro" id="IPR012337">
    <property type="entry name" value="RNaseH-like_sf"/>
</dbReference>